<protein>
    <recommendedName>
        <fullName evidence="7">tRNA (guanine-N(7)-)-methyltransferase</fullName>
        <ecNumber evidence="7">2.1.1.33</ecNumber>
    </recommendedName>
    <alternativeName>
        <fullName evidence="7">tRNA (guanine(46)-N(7))-methyltransferase</fullName>
    </alternativeName>
    <alternativeName>
        <fullName evidence="7">tRNA(m7G46)-methyltransferase</fullName>
    </alternativeName>
</protein>
<evidence type="ECO:0000313" key="9">
    <source>
        <dbReference type="Proteomes" id="UP000001845"/>
    </source>
</evidence>
<dbReference type="CDD" id="cd02440">
    <property type="entry name" value="AdoMet_MTases"/>
    <property type="match status" value="1"/>
</dbReference>
<evidence type="ECO:0000256" key="7">
    <source>
        <dbReference type="HAMAP-Rule" id="MF_01057"/>
    </source>
</evidence>
<dbReference type="OrthoDB" id="9802090at2"/>
<dbReference type="Pfam" id="PF02390">
    <property type="entry name" value="Methyltransf_4"/>
    <property type="match status" value="1"/>
</dbReference>
<dbReference type="InterPro" id="IPR003358">
    <property type="entry name" value="tRNA_(Gua-N-7)_MeTrfase_Trmb"/>
</dbReference>
<feature type="binding site" evidence="7">
    <location>
        <position position="59"/>
    </location>
    <ligand>
        <name>S-adenosyl-L-methionine</name>
        <dbReference type="ChEBI" id="CHEBI:59789"/>
    </ligand>
</feature>
<keyword evidence="6 7" id="KW-0819">tRNA processing</keyword>
<evidence type="ECO:0000256" key="6">
    <source>
        <dbReference type="ARBA" id="ARBA00022694"/>
    </source>
</evidence>
<evidence type="ECO:0000313" key="8">
    <source>
        <dbReference type="EMBL" id="ADE19606.1"/>
    </source>
</evidence>
<dbReference type="UniPathway" id="UPA00989"/>
<dbReference type="NCBIfam" id="TIGR00091">
    <property type="entry name" value="tRNA (guanosine(46)-N7)-methyltransferase TrmB"/>
    <property type="match status" value="1"/>
</dbReference>
<proteinExistence type="inferred from homology"/>
<dbReference type="PANTHER" id="PTHR23417">
    <property type="entry name" value="3-DEOXY-D-MANNO-OCTULOSONIC-ACID TRANSFERASE/TRNA GUANINE-N 7 - -METHYLTRANSFERASE"/>
    <property type="match status" value="1"/>
</dbReference>
<evidence type="ECO:0000256" key="4">
    <source>
        <dbReference type="ARBA" id="ARBA00022679"/>
    </source>
</evidence>
<dbReference type="InterPro" id="IPR029063">
    <property type="entry name" value="SAM-dependent_MTases_sf"/>
</dbReference>
<dbReference type="AlphaFoldDB" id="D5E4S3"/>
<sequence length="205" mass="23901">MRLRNDKSAGDKLNNSIYFLNKFPVKINKNCIIEIGAGKGEMISQLALKNQDITFYALEKYQTVAAKIIKKIDELSLKNLFVICEDANKLSEIFEGKVNELWLTFSDPWPKKRHEKRRLTHKDFLTEYAKILNENGTLKVKTDNDEFFNFSVESLNENNWKINALTNDLHNSKYNEKNEKTGYELKWSQVGKNINYLEAKKPTTN</sequence>
<accession>D5E4S3</accession>
<name>D5E4S3_MYCCM</name>
<dbReference type="STRING" id="512564.MCRO_0088"/>
<dbReference type="Gene3D" id="3.40.50.150">
    <property type="entry name" value="Vaccinia Virus protein VP39"/>
    <property type="match status" value="1"/>
</dbReference>
<dbReference type="KEGG" id="mcd:MCRO_0088"/>
<keyword evidence="3 7" id="KW-0489">Methyltransferase</keyword>
<evidence type="ECO:0000256" key="3">
    <source>
        <dbReference type="ARBA" id="ARBA00022603"/>
    </source>
</evidence>
<dbReference type="GO" id="GO:0043527">
    <property type="term" value="C:tRNA methyltransferase complex"/>
    <property type="evidence" value="ECO:0007669"/>
    <property type="project" value="TreeGrafter"/>
</dbReference>
<dbReference type="SUPFAM" id="SSF53335">
    <property type="entry name" value="S-adenosyl-L-methionine-dependent methyltransferases"/>
    <property type="match status" value="1"/>
</dbReference>
<dbReference type="PROSITE" id="PS51625">
    <property type="entry name" value="SAM_MT_TRMB"/>
    <property type="match status" value="1"/>
</dbReference>
<dbReference type="EC" id="2.1.1.33" evidence="7"/>
<feature type="region of interest" description="Interaction with RNA" evidence="7">
    <location>
        <begin position="113"/>
        <end position="118"/>
    </location>
</feature>
<keyword evidence="9" id="KW-1185">Reference proteome</keyword>
<dbReference type="Proteomes" id="UP000001845">
    <property type="component" value="Chromosome"/>
</dbReference>
<comment type="similarity">
    <text evidence="7">Belongs to the class I-like SAM-binding methyltransferase superfamily. TrmB family.</text>
</comment>
<dbReference type="NCBIfam" id="NF001080">
    <property type="entry name" value="PRK00121.2-2"/>
    <property type="match status" value="1"/>
</dbReference>
<evidence type="ECO:0000256" key="1">
    <source>
        <dbReference type="ARBA" id="ARBA00000142"/>
    </source>
</evidence>
<feature type="binding site" evidence="7">
    <location>
        <position position="107"/>
    </location>
    <ligand>
        <name>S-adenosyl-L-methionine</name>
        <dbReference type="ChEBI" id="CHEBI:59789"/>
    </ligand>
</feature>
<dbReference type="InterPro" id="IPR055361">
    <property type="entry name" value="tRNA_methyltr_TrmB_bact"/>
</dbReference>
<keyword evidence="5 7" id="KW-0949">S-adenosyl-L-methionine</keyword>
<evidence type="ECO:0000256" key="2">
    <source>
        <dbReference type="ARBA" id="ARBA00003015"/>
    </source>
</evidence>
<keyword evidence="4 7" id="KW-0808">Transferase</keyword>
<evidence type="ECO:0000256" key="5">
    <source>
        <dbReference type="ARBA" id="ARBA00022691"/>
    </source>
</evidence>
<dbReference type="PANTHER" id="PTHR23417:SF14">
    <property type="entry name" value="PENTACOTRIPEPTIDE-REPEAT REGION OF PRORP DOMAIN-CONTAINING PROTEIN"/>
    <property type="match status" value="1"/>
</dbReference>
<gene>
    <name evidence="7 8" type="primary">trmB</name>
    <name evidence="8" type="ordered locus">MCRO_0088</name>
</gene>
<dbReference type="HOGENOM" id="CLU_050910_2_1_14"/>
<dbReference type="HAMAP" id="MF_01057">
    <property type="entry name" value="tRNA_methyltr_TrmB"/>
    <property type="match status" value="1"/>
</dbReference>
<feature type="binding site" evidence="7">
    <location>
        <position position="86"/>
    </location>
    <ligand>
        <name>S-adenosyl-L-methionine</name>
        <dbReference type="ChEBI" id="CHEBI:59789"/>
    </ligand>
</feature>
<feature type="binding site" evidence="7">
    <location>
        <position position="143"/>
    </location>
    <ligand>
        <name>substrate</name>
    </ligand>
</feature>
<dbReference type="GO" id="GO:0008176">
    <property type="term" value="F:tRNA (guanine(46)-N7)-methyltransferase activity"/>
    <property type="evidence" value="ECO:0007669"/>
    <property type="project" value="UniProtKB-UniRule"/>
</dbReference>
<dbReference type="eggNOG" id="COG0220">
    <property type="taxonomic scope" value="Bacteria"/>
</dbReference>
<organism evidence="8 9">
    <name type="scientific">Mycoplasma crocodyli (strain ATCC 51981 / MP145)</name>
    <dbReference type="NCBI Taxonomy" id="512564"/>
    <lineage>
        <taxon>Bacteria</taxon>
        <taxon>Bacillati</taxon>
        <taxon>Mycoplasmatota</taxon>
        <taxon>Mollicutes</taxon>
        <taxon>Mycoplasmataceae</taxon>
        <taxon>Mycoplasma</taxon>
    </lineage>
</organism>
<feature type="binding site" evidence="7">
    <location>
        <position position="34"/>
    </location>
    <ligand>
        <name>S-adenosyl-L-methionine</name>
        <dbReference type="ChEBI" id="CHEBI:59789"/>
    </ligand>
</feature>
<dbReference type="EMBL" id="CP001991">
    <property type="protein sequence ID" value="ADE19606.1"/>
    <property type="molecule type" value="Genomic_DNA"/>
</dbReference>
<feature type="binding site" evidence="7">
    <location>
        <begin position="181"/>
        <end position="184"/>
    </location>
    <ligand>
        <name>substrate</name>
    </ligand>
</feature>
<comment type="catalytic activity">
    <reaction evidence="1 7">
        <text>guanosine(46) in tRNA + S-adenosyl-L-methionine = N(7)-methylguanosine(46) in tRNA + S-adenosyl-L-homocysteine</text>
        <dbReference type="Rhea" id="RHEA:42708"/>
        <dbReference type="Rhea" id="RHEA-COMP:10188"/>
        <dbReference type="Rhea" id="RHEA-COMP:10189"/>
        <dbReference type="ChEBI" id="CHEBI:57856"/>
        <dbReference type="ChEBI" id="CHEBI:59789"/>
        <dbReference type="ChEBI" id="CHEBI:74269"/>
        <dbReference type="ChEBI" id="CHEBI:74480"/>
        <dbReference type="EC" id="2.1.1.33"/>
    </reaction>
</comment>
<reference evidence="9" key="1">
    <citation type="submission" date="2010-03" db="EMBL/GenBank/DDBJ databases">
        <title>The complete genome of Mycoplasma crocodyli MP145.</title>
        <authorList>
            <person name="Glass J.I."/>
            <person name="Durkin A.S."/>
            <person name="Hostetler J."/>
            <person name="Jackson J."/>
            <person name="Johnson J."/>
            <person name="May M.A."/>
            <person name="Paralanov V."/>
            <person name="Radune D."/>
            <person name="Szczypinski B."/>
            <person name="Brown D.R."/>
        </authorList>
    </citation>
    <scope>NUCLEOTIDE SEQUENCE [LARGE SCALE GENOMIC DNA]</scope>
    <source>
        <strain evidence="9">ATCC 51981 / MP145</strain>
    </source>
</reference>
<dbReference type="RefSeq" id="WP_013054383.1">
    <property type="nucleotide sequence ID" value="NC_014014.1"/>
</dbReference>
<reference evidence="8 9" key="3">
    <citation type="journal article" date="2011" name="J. Bacteriol.">
        <title>Genome sequences of Mycoplasma alligatoris A21JP2T and Mycoplasma crocodyli MP145T.</title>
        <authorList>
            <person name="Brown D.R."/>
            <person name="Farmerie W.G."/>
            <person name="May M."/>
            <person name="Benders G.A."/>
            <person name="Durkin A.S."/>
            <person name="Hlavinka K."/>
            <person name="Hostetler J."/>
            <person name="Jackson J."/>
            <person name="Johnson J."/>
            <person name="Miller R.H."/>
            <person name="Paralanov V."/>
            <person name="Radune D."/>
            <person name="Szczypinski B."/>
            <person name="Glass J.I."/>
        </authorList>
    </citation>
    <scope>NUCLEOTIDE SEQUENCE [LARGE SCALE GENOMIC DNA]</scope>
    <source>
        <strain evidence="9">ATCC 51981 / MP145</strain>
    </source>
</reference>
<feature type="binding site" evidence="7">
    <location>
        <position position="111"/>
    </location>
    <ligand>
        <name>substrate</name>
    </ligand>
</feature>
<comment type="pathway">
    <text evidence="7">tRNA modification; N(7)-methylguanine-tRNA biosynthesis.</text>
</comment>
<comment type="function">
    <text evidence="2 7">Catalyzes the formation of N(7)-methylguanine at position 46 (m7G46) in tRNA.</text>
</comment>
<reference key="2">
    <citation type="submission" date="2010-03" db="EMBL/GenBank/DDBJ databases">
        <authorList>
            <person name="Ma Z."/>
            <person name="Wang X."/>
            <person name="Liu H."/>
        </authorList>
    </citation>
    <scope>NUCLEOTIDE SEQUENCE</scope>
    <source>
        <strain>MP145</strain>
    </source>
</reference>